<protein>
    <submittedName>
        <fullName evidence="1">RibonucleaseP/MRP protein subunit POP1</fullName>
    </submittedName>
</protein>
<proteinExistence type="predicted"/>
<evidence type="ECO:0000313" key="1">
    <source>
        <dbReference type="EMBL" id="JAA90416.1"/>
    </source>
</evidence>
<accession>S4PD86</accession>
<dbReference type="AlphaFoldDB" id="S4PD86"/>
<name>S4PD86_9NEOP</name>
<reference evidence="1" key="1">
    <citation type="journal article" date="2013" name="BMC Genomics">
        <title>Unscrambling butterfly oogenesis.</title>
        <authorList>
            <person name="Carter J.M."/>
            <person name="Baker S.C."/>
            <person name="Pink R."/>
            <person name="Carter D.R."/>
            <person name="Collins A."/>
            <person name="Tomlin J."/>
            <person name="Gibbs M."/>
            <person name="Breuker C.J."/>
        </authorList>
    </citation>
    <scope>NUCLEOTIDE SEQUENCE</scope>
    <source>
        <tissue evidence="1">Ovary</tissue>
    </source>
</reference>
<organism evidence="1">
    <name type="scientific">Pararge aegeria</name>
    <name type="common">speckled wood butterfly</name>
    <dbReference type="NCBI Taxonomy" id="116150"/>
    <lineage>
        <taxon>Eukaryota</taxon>
        <taxon>Metazoa</taxon>
        <taxon>Ecdysozoa</taxon>
        <taxon>Arthropoda</taxon>
        <taxon>Hexapoda</taxon>
        <taxon>Insecta</taxon>
        <taxon>Pterygota</taxon>
        <taxon>Neoptera</taxon>
        <taxon>Endopterygota</taxon>
        <taxon>Lepidoptera</taxon>
        <taxon>Glossata</taxon>
        <taxon>Ditrysia</taxon>
        <taxon>Papilionoidea</taxon>
        <taxon>Nymphalidae</taxon>
        <taxon>Satyrinae</taxon>
        <taxon>Satyrini</taxon>
        <taxon>Parargina</taxon>
        <taxon>Pararge</taxon>
    </lineage>
</organism>
<reference evidence="1" key="2">
    <citation type="submission" date="2013-05" db="EMBL/GenBank/DDBJ databases">
        <authorList>
            <person name="Carter J.-M."/>
            <person name="Baker S.C."/>
            <person name="Pink R."/>
            <person name="Carter D.R.F."/>
            <person name="Collins A."/>
            <person name="Tomlin J."/>
            <person name="Gibbs M."/>
            <person name="Breuker C.J."/>
        </authorList>
    </citation>
    <scope>NUCLEOTIDE SEQUENCE</scope>
    <source>
        <tissue evidence="1">Ovary</tissue>
    </source>
</reference>
<sequence length="77" mass="8795">MAGMYNRFRLTGPRSHAVLVQTLKCLKEIGSFRTNDWLQHIDTEKTQLFLKPKYDYWDSISSVNSPSQLPPGVVIGL</sequence>
<feature type="non-terminal residue" evidence="1">
    <location>
        <position position="77"/>
    </location>
</feature>
<dbReference type="EMBL" id="GAIX01002144">
    <property type="protein sequence ID" value="JAA90416.1"/>
    <property type="molecule type" value="Transcribed_RNA"/>
</dbReference>